<keyword evidence="3" id="KW-1185">Reference proteome</keyword>
<dbReference type="HOGENOM" id="CLU_1338388_0_0_1"/>
<accession>F2RNT8</accession>
<protein>
    <submittedName>
        <fullName evidence="2">Uncharacterized protein</fullName>
    </submittedName>
</protein>
<name>F2RNT8_TRIT1</name>
<sequence length="205" mass="24447">MEVKECLSNGVATPSPTAEFQNYLNEQIIGLQQRLYQLIADTQKDELQIQELTSERNQLRHIVNIHAARNQEYHQLLHREHVAHSSTKDELAMEKRFHFQTGEVNSVLQRELEAEREHHQLSINEVCRLTRWCHHVDSLVDTMRLEEDENRKVHDRSRYIGEIIKDIELRLDKKYEDRLKEQDKQIANLQRQLNRARAAFHSRAR</sequence>
<evidence type="ECO:0000313" key="2">
    <source>
        <dbReference type="EMBL" id="EGD92994.1"/>
    </source>
</evidence>
<reference evidence="3" key="1">
    <citation type="journal article" date="2012" name="MBio">
        <title>Comparative genome analysis of Trichophyton rubrum and related dermatophytes reveals candidate genes involved in infection.</title>
        <authorList>
            <person name="Martinez D.A."/>
            <person name="Oliver B.G."/>
            <person name="Graeser Y."/>
            <person name="Goldberg J.M."/>
            <person name="Li W."/>
            <person name="Martinez-Rossi N.M."/>
            <person name="Monod M."/>
            <person name="Shelest E."/>
            <person name="Barton R.C."/>
            <person name="Birch E."/>
            <person name="Brakhage A.A."/>
            <person name="Chen Z."/>
            <person name="Gurr S.J."/>
            <person name="Heiman D."/>
            <person name="Heitman J."/>
            <person name="Kosti I."/>
            <person name="Rossi A."/>
            <person name="Saif S."/>
            <person name="Samalova M."/>
            <person name="Saunders C.W."/>
            <person name="Shea T."/>
            <person name="Summerbell R.C."/>
            <person name="Xu J."/>
            <person name="Young S."/>
            <person name="Zeng Q."/>
            <person name="Birren B.W."/>
            <person name="Cuomo C.A."/>
            <person name="White T.C."/>
        </authorList>
    </citation>
    <scope>NUCLEOTIDE SEQUENCE [LARGE SCALE GENOMIC DNA]</scope>
    <source>
        <strain evidence="3">CBS 112818</strain>
    </source>
</reference>
<evidence type="ECO:0000256" key="1">
    <source>
        <dbReference type="SAM" id="Coils"/>
    </source>
</evidence>
<keyword evidence="1" id="KW-0175">Coiled coil</keyword>
<dbReference type="EMBL" id="GG698478">
    <property type="protein sequence ID" value="EGD92994.1"/>
    <property type="molecule type" value="Genomic_DNA"/>
</dbReference>
<dbReference type="AlphaFoldDB" id="F2RNT8"/>
<gene>
    <name evidence="2" type="ORF">TESG_00554</name>
</gene>
<proteinExistence type="predicted"/>
<organism evidence="2 3">
    <name type="scientific">Trichophyton tonsurans (strain CBS 112818)</name>
    <name type="common">Scalp ringworm fungus</name>
    <dbReference type="NCBI Taxonomy" id="647933"/>
    <lineage>
        <taxon>Eukaryota</taxon>
        <taxon>Fungi</taxon>
        <taxon>Dikarya</taxon>
        <taxon>Ascomycota</taxon>
        <taxon>Pezizomycotina</taxon>
        <taxon>Eurotiomycetes</taxon>
        <taxon>Eurotiomycetidae</taxon>
        <taxon>Onygenales</taxon>
        <taxon>Arthrodermataceae</taxon>
        <taxon>Trichophyton</taxon>
    </lineage>
</organism>
<evidence type="ECO:0000313" key="3">
    <source>
        <dbReference type="Proteomes" id="UP000009172"/>
    </source>
</evidence>
<dbReference type="Proteomes" id="UP000009172">
    <property type="component" value="Unassembled WGS sequence"/>
</dbReference>
<feature type="coiled-coil region" evidence="1">
    <location>
        <begin position="172"/>
        <end position="199"/>
    </location>
</feature>